<name>A0A4Q5M346_9BACT</name>
<dbReference type="RefSeq" id="WP_130020036.1">
    <property type="nucleotide sequence ID" value="NZ_SEWF01000006.1"/>
</dbReference>
<keyword evidence="3" id="KW-1185">Reference proteome</keyword>
<reference evidence="2 3" key="1">
    <citation type="submission" date="2019-02" db="EMBL/GenBank/DDBJ databases">
        <title>Bacterial novel species Emticicia sp. 17J42-9 isolated from soil.</title>
        <authorList>
            <person name="Jung H.-Y."/>
        </authorList>
    </citation>
    <scope>NUCLEOTIDE SEQUENCE [LARGE SCALE GENOMIC DNA]</scope>
    <source>
        <strain evidence="2 3">17J42-9</strain>
    </source>
</reference>
<feature type="chain" id="PRO_5020363739" evidence="1">
    <location>
        <begin position="20"/>
        <end position="301"/>
    </location>
</feature>
<dbReference type="InterPro" id="IPR032274">
    <property type="entry name" value="DUF4835"/>
</dbReference>
<keyword evidence="1" id="KW-0732">Signal</keyword>
<dbReference type="AlphaFoldDB" id="A0A4Q5M346"/>
<sequence>MKKILSVLSFVCCSAAVYAQELNCNVTIISDQINAQQAAEKQVFVDMKIAISDFMNNKRWTNDIYSQDERIKCNLIITFTKSPQQNVFQGNAQFQIIRPVFNTTYQTLLLTYVDRNFNISFSPEDRQMNFNEQSFTNNLTSILGFYSMIALTLDYDSFSKTGGSQFLTRAYNIANMAFSAGQSGWEQTGDVRNRYWLVENLQNQQLLPFREGFYTYHRLALDNFTSDPGNGRRQVLEFLNVIKTMQQSRTNSVLMNSFLDAKGQELVNIFSEATKDEKQKAFQVLSSIDPSKTELYRKLVK</sequence>
<gene>
    <name evidence="2" type="ORF">EWM59_06005</name>
</gene>
<dbReference type="OrthoDB" id="9773381at2"/>
<accession>A0A4Q5M346</accession>
<protein>
    <submittedName>
        <fullName evidence="2">DUF4835 family protein</fullName>
    </submittedName>
</protein>
<dbReference type="EMBL" id="SEWF01000006">
    <property type="protein sequence ID" value="RYU96702.1"/>
    <property type="molecule type" value="Genomic_DNA"/>
</dbReference>
<evidence type="ECO:0000256" key="1">
    <source>
        <dbReference type="SAM" id="SignalP"/>
    </source>
</evidence>
<evidence type="ECO:0000313" key="2">
    <source>
        <dbReference type="EMBL" id="RYU96702.1"/>
    </source>
</evidence>
<organism evidence="2 3">
    <name type="scientific">Emticicia agri</name>
    <dbReference type="NCBI Taxonomy" id="2492393"/>
    <lineage>
        <taxon>Bacteria</taxon>
        <taxon>Pseudomonadati</taxon>
        <taxon>Bacteroidota</taxon>
        <taxon>Cytophagia</taxon>
        <taxon>Cytophagales</taxon>
        <taxon>Leadbetterellaceae</taxon>
        <taxon>Emticicia</taxon>
    </lineage>
</organism>
<dbReference type="Pfam" id="PF16119">
    <property type="entry name" value="DUF4835"/>
    <property type="match status" value="1"/>
</dbReference>
<dbReference type="Proteomes" id="UP000293162">
    <property type="component" value="Unassembled WGS sequence"/>
</dbReference>
<comment type="caution">
    <text evidence="2">The sequence shown here is derived from an EMBL/GenBank/DDBJ whole genome shotgun (WGS) entry which is preliminary data.</text>
</comment>
<feature type="signal peptide" evidence="1">
    <location>
        <begin position="1"/>
        <end position="19"/>
    </location>
</feature>
<proteinExistence type="predicted"/>
<evidence type="ECO:0000313" key="3">
    <source>
        <dbReference type="Proteomes" id="UP000293162"/>
    </source>
</evidence>